<feature type="domain" description="Immunity MXAN-0049 protein" evidence="1">
    <location>
        <begin position="59"/>
        <end position="165"/>
    </location>
</feature>
<gene>
    <name evidence="2" type="ORF">D7032_19460</name>
</gene>
<name>A0A7T8EF37_9GAMM</name>
<dbReference type="EMBL" id="CP032664">
    <property type="protein sequence ID" value="QQO85239.1"/>
    <property type="molecule type" value="Genomic_DNA"/>
</dbReference>
<dbReference type="Pfam" id="PF07791">
    <property type="entry name" value="Imm11"/>
    <property type="match status" value="1"/>
</dbReference>
<evidence type="ECO:0000259" key="1">
    <source>
        <dbReference type="Pfam" id="PF07791"/>
    </source>
</evidence>
<accession>A0A7T8EF37</accession>
<sequence>MYFSLITENYFTSTTSFTCIDNRELLYSTDEFKPTSSLRPIVWQDQESADTSKIGHIIDSGDLSISKVLAEIIMSFDPYGVEFYPSKLTLKNSEVSERYLLAINNVIDVIDEEESDIEVSPYNGDLIIHDLYISEEKLKNTPFNKRVVFRVKGAETAMFFCEEVFNILNCDSSFKDLRMEKVHTDDLAVDI</sequence>
<protein>
    <recommendedName>
        <fullName evidence="1">Immunity MXAN-0049 protein domain-containing protein</fullName>
    </recommendedName>
</protein>
<proteinExistence type="predicted"/>
<organism evidence="2">
    <name type="scientific">Shewanella algae</name>
    <dbReference type="NCBI Taxonomy" id="38313"/>
    <lineage>
        <taxon>Bacteria</taxon>
        <taxon>Pseudomonadati</taxon>
        <taxon>Pseudomonadota</taxon>
        <taxon>Gammaproteobacteria</taxon>
        <taxon>Alteromonadales</taxon>
        <taxon>Shewanellaceae</taxon>
        <taxon>Shewanella</taxon>
    </lineage>
</organism>
<evidence type="ECO:0000313" key="2">
    <source>
        <dbReference type="EMBL" id="QQO85239.1"/>
    </source>
</evidence>
<dbReference type="InterPro" id="IPR012433">
    <property type="entry name" value="Imm11"/>
</dbReference>
<reference evidence="2" key="1">
    <citation type="submission" date="2018-09" db="EMBL/GenBank/DDBJ databases">
        <title>Genome sequencing and analysis.</title>
        <authorList>
            <person name="Huang Y.-T."/>
        </authorList>
    </citation>
    <scope>NUCLEOTIDE SEQUENCE</scope>
    <source>
        <strain evidence="2">HIDE</strain>
    </source>
</reference>
<dbReference type="RefSeq" id="WP_345861546.1">
    <property type="nucleotide sequence ID" value="NZ_CP032664.1"/>
</dbReference>
<dbReference type="AlphaFoldDB" id="A0A7T8EF37"/>